<evidence type="ECO:0000313" key="1">
    <source>
        <dbReference type="EMBL" id="MCA9758788.1"/>
    </source>
</evidence>
<reference evidence="1" key="2">
    <citation type="journal article" date="2021" name="Microbiome">
        <title>Successional dynamics and alternative stable states in a saline activated sludge microbial community over 9 years.</title>
        <authorList>
            <person name="Wang Y."/>
            <person name="Ye J."/>
            <person name="Ju F."/>
            <person name="Liu L."/>
            <person name="Boyd J.A."/>
            <person name="Deng Y."/>
            <person name="Parks D.H."/>
            <person name="Jiang X."/>
            <person name="Yin X."/>
            <person name="Woodcroft B.J."/>
            <person name="Tyson G.W."/>
            <person name="Hugenholtz P."/>
            <person name="Polz M.F."/>
            <person name="Zhang T."/>
        </authorList>
    </citation>
    <scope>NUCLEOTIDE SEQUENCE</scope>
    <source>
        <strain evidence="1">HKST-UBA02</strain>
    </source>
</reference>
<gene>
    <name evidence="1" type="ORF">KDA27_23545</name>
</gene>
<reference evidence="1" key="1">
    <citation type="submission" date="2020-04" db="EMBL/GenBank/DDBJ databases">
        <authorList>
            <person name="Zhang T."/>
        </authorList>
    </citation>
    <scope>NUCLEOTIDE SEQUENCE</scope>
    <source>
        <strain evidence="1">HKST-UBA02</strain>
    </source>
</reference>
<organism evidence="1 2">
    <name type="scientific">Eiseniibacteriota bacterium</name>
    <dbReference type="NCBI Taxonomy" id="2212470"/>
    <lineage>
        <taxon>Bacteria</taxon>
        <taxon>Candidatus Eiseniibacteriota</taxon>
    </lineage>
</organism>
<proteinExistence type="predicted"/>
<accession>A0A956NGK1</accession>
<comment type="caution">
    <text evidence="1">The sequence shown here is derived from an EMBL/GenBank/DDBJ whole genome shotgun (WGS) entry which is preliminary data.</text>
</comment>
<evidence type="ECO:0000313" key="2">
    <source>
        <dbReference type="Proteomes" id="UP000739538"/>
    </source>
</evidence>
<dbReference type="InterPro" id="IPR029058">
    <property type="entry name" value="AB_hydrolase_fold"/>
</dbReference>
<protein>
    <submittedName>
        <fullName evidence="1">Uncharacterized protein</fullName>
    </submittedName>
</protein>
<dbReference type="AlphaFoldDB" id="A0A956NGK1"/>
<dbReference type="SUPFAM" id="SSF53474">
    <property type="entry name" value="alpha/beta-Hydrolases"/>
    <property type="match status" value="1"/>
</dbReference>
<dbReference type="PROSITE" id="PS51257">
    <property type="entry name" value="PROKAR_LIPOPROTEIN"/>
    <property type="match status" value="1"/>
</dbReference>
<dbReference type="Proteomes" id="UP000739538">
    <property type="component" value="Unassembled WGS sequence"/>
</dbReference>
<name>A0A956NGK1_UNCEI</name>
<dbReference type="EMBL" id="JAGQHS010000212">
    <property type="protein sequence ID" value="MCA9758788.1"/>
    <property type="molecule type" value="Genomic_DNA"/>
</dbReference>
<dbReference type="Gene3D" id="3.40.50.1820">
    <property type="entry name" value="alpha/beta hydrolase"/>
    <property type="match status" value="1"/>
</dbReference>
<sequence length="461" mass="51029">MQRYVYWCFLLCVVAVVGCSDEHRSTPTTPDPSQSDFVDPQALADALIDEAGWTEGGSTNAIPQRMGGVIPLFHFERTPIVDDVVHYSVQMRVGPGPYDRIGLHRVVREQRPYQPIRTDRTLFLVHGDLKDFTGMFLPGQFSPNRPNDFGVAAFLAENDVDVWGIDQGWNFVPQEEANFAFFADWGLQKEVDNLSIGVSVARLVRMATGNGHGKMNLLGYSSGGMTGYALLNQEAQRPPVLRQVGGYIAADMGVRSDDPLWLEFWQGWVAIYESLHQGGQYEDPLIFREASLLARSNPDDASPFFDGFTNLEVALFFAGGPVYAPTVAHYHAPILEDDFPVDLQFVTVPQWLDFLEDTAAYQPILFALDWYRIAAGMDSPFTDHLPSIDIPVFDLGAAGGIGPYTSATVSYLGSNDITQLYISTGASDQALDFGHIDLFTAENSPELVWTPILDWVATHSD</sequence>